<keyword evidence="3" id="KW-1185">Reference proteome</keyword>
<name>A0AAD7MBJ4_MYCRO</name>
<reference evidence="2" key="1">
    <citation type="submission" date="2023-03" db="EMBL/GenBank/DDBJ databases">
        <title>Massive genome expansion in bonnet fungi (Mycena s.s.) driven by repeated elements and novel gene families across ecological guilds.</title>
        <authorList>
            <consortium name="Lawrence Berkeley National Laboratory"/>
            <person name="Harder C.B."/>
            <person name="Miyauchi S."/>
            <person name="Viragh M."/>
            <person name="Kuo A."/>
            <person name="Thoen E."/>
            <person name="Andreopoulos B."/>
            <person name="Lu D."/>
            <person name="Skrede I."/>
            <person name="Drula E."/>
            <person name="Henrissat B."/>
            <person name="Morin E."/>
            <person name="Kohler A."/>
            <person name="Barry K."/>
            <person name="LaButti K."/>
            <person name="Morin E."/>
            <person name="Salamov A."/>
            <person name="Lipzen A."/>
            <person name="Mereny Z."/>
            <person name="Hegedus B."/>
            <person name="Baldrian P."/>
            <person name="Stursova M."/>
            <person name="Weitz H."/>
            <person name="Taylor A."/>
            <person name="Grigoriev I.V."/>
            <person name="Nagy L.G."/>
            <person name="Martin F."/>
            <person name="Kauserud H."/>
        </authorList>
    </citation>
    <scope>NUCLEOTIDE SEQUENCE</scope>
    <source>
        <strain evidence="2">CBHHK067</strain>
    </source>
</reference>
<protein>
    <submittedName>
        <fullName evidence="2">RNA polymerase II transcription factor SIII subunit A-domain-containing protein</fullName>
    </submittedName>
</protein>
<dbReference type="InterPro" id="IPR010684">
    <property type="entry name" value="RNA_pol_II_trans_fac_SIII_A"/>
</dbReference>
<organism evidence="2 3">
    <name type="scientific">Mycena rosella</name>
    <name type="common">Pink bonnet</name>
    <name type="synonym">Agaricus rosellus</name>
    <dbReference type="NCBI Taxonomy" id="1033263"/>
    <lineage>
        <taxon>Eukaryota</taxon>
        <taxon>Fungi</taxon>
        <taxon>Dikarya</taxon>
        <taxon>Basidiomycota</taxon>
        <taxon>Agaricomycotina</taxon>
        <taxon>Agaricomycetes</taxon>
        <taxon>Agaricomycetidae</taxon>
        <taxon>Agaricales</taxon>
        <taxon>Marasmiineae</taxon>
        <taxon>Mycenaceae</taxon>
        <taxon>Mycena</taxon>
    </lineage>
</organism>
<evidence type="ECO:0000313" key="2">
    <source>
        <dbReference type="EMBL" id="KAJ7709608.1"/>
    </source>
</evidence>
<dbReference type="Proteomes" id="UP001221757">
    <property type="component" value="Unassembled WGS sequence"/>
</dbReference>
<dbReference type="InterPro" id="IPR051870">
    <property type="entry name" value="Elongin-A_domain"/>
</dbReference>
<feature type="compositionally biased region" description="Low complexity" evidence="1">
    <location>
        <begin position="249"/>
        <end position="278"/>
    </location>
</feature>
<dbReference type="PANTHER" id="PTHR15141">
    <property type="entry name" value="TRANSCRIPTION ELONGATION FACTOR B POLYPEPTIDE 3"/>
    <property type="match status" value="1"/>
</dbReference>
<sequence>MSLPDDRVPTLVQYCQRVAAVHVDAISSLGDELRYDLVKPILERCTVDQLLRLEQASPYLQKDTPEIWKALCFRDYVSAAERYHRGQIQEPQSWKDQYFVLVEEEARRIEEVGSKIRRQRLEAEERKKEQEIKITTQLPPSKRRWGITAQPKTLFQKTRSEASRLQKNMYAKPMFPPMPSSGKNYRVLPADDSALLPASQSSSRVTVNTVLHRVSTPGSAVAPASRPSKAPVNHSSDKYFPSIAPPTPSSFSASSSSLPRGSHGSPTSSSKSPLSAPSICTGLSSVTMSTLHSPAQSPQKKPRQAPSDFSPTTSEFRLPRPPNAVKRDPMASLFLPKHRAYSQRIN</sequence>
<feature type="region of interest" description="Disordered" evidence="1">
    <location>
        <begin position="216"/>
        <end position="346"/>
    </location>
</feature>
<dbReference type="EMBL" id="JARKIE010000002">
    <property type="protein sequence ID" value="KAJ7709608.1"/>
    <property type="molecule type" value="Genomic_DNA"/>
</dbReference>
<evidence type="ECO:0000256" key="1">
    <source>
        <dbReference type="SAM" id="MobiDB-lite"/>
    </source>
</evidence>
<dbReference type="GO" id="GO:0006368">
    <property type="term" value="P:transcription elongation by RNA polymerase II"/>
    <property type="evidence" value="ECO:0007669"/>
    <property type="project" value="InterPro"/>
</dbReference>
<proteinExistence type="predicted"/>
<dbReference type="Pfam" id="PF06881">
    <property type="entry name" value="Elongin_A"/>
    <property type="match status" value="1"/>
</dbReference>
<dbReference type="GO" id="GO:0070449">
    <property type="term" value="C:elongin complex"/>
    <property type="evidence" value="ECO:0007669"/>
    <property type="project" value="InterPro"/>
</dbReference>
<feature type="compositionally biased region" description="Basic residues" evidence="1">
    <location>
        <begin position="336"/>
        <end position="346"/>
    </location>
</feature>
<evidence type="ECO:0000313" key="3">
    <source>
        <dbReference type="Proteomes" id="UP001221757"/>
    </source>
</evidence>
<accession>A0AAD7MBJ4</accession>
<dbReference type="AlphaFoldDB" id="A0AAD7MBJ4"/>
<gene>
    <name evidence="2" type="ORF">B0H17DRAFT_230787</name>
</gene>
<feature type="compositionally biased region" description="Polar residues" evidence="1">
    <location>
        <begin position="281"/>
        <end position="299"/>
    </location>
</feature>
<dbReference type="PANTHER" id="PTHR15141:SF76">
    <property type="entry name" value="TRANSCRIPTION ELONGATION FACTOR B POLYPEPTIDE 3"/>
    <property type="match status" value="1"/>
</dbReference>
<comment type="caution">
    <text evidence="2">The sequence shown here is derived from an EMBL/GenBank/DDBJ whole genome shotgun (WGS) entry which is preliminary data.</text>
</comment>
<dbReference type="Gene3D" id="6.10.250.3180">
    <property type="match status" value="1"/>
</dbReference>